<dbReference type="RefSeq" id="WP_187016029.1">
    <property type="nucleotide sequence ID" value="NZ_JACOQI010000023.1"/>
</dbReference>
<dbReference type="AlphaFoldDB" id="A0A923MLB6"/>
<dbReference type="SUPFAM" id="SSF51445">
    <property type="entry name" value="(Trans)glycosidases"/>
    <property type="match status" value="1"/>
</dbReference>
<comment type="similarity">
    <text evidence="1">Belongs to the glycosyl hydrolase 25 family.</text>
</comment>
<dbReference type="GO" id="GO:0016052">
    <property type="term" value="P:carbohydrate catabolic process"/>
    <property type="evidence" value="ECO:0007669"/>
    <property type="project" value="TreeGrafter"/>
</dbReference>
<dbReference type="Proteomes" id="UP000620327">
    <property type="component" value="Unassembled WGS sequence"/>
</dbReference>
<accession>A0A923MLB6</accession>
<dbReference type="PROSITE" id="PS51904">
    <property type="entry name" value="GLYCOSYL_HYDROL_F25_2"/>
    <property type="match status" value="1"/>
</dbReference>
<dbReference type="InterPro" id="IPR002053">
    <property type="entry name" value="Glyco_hydro_25"/>
</dbReference>
<sequence length="268" mass="29106">MEEKKKGGKRAAPNRRGWLLAVLVLAGLGIWGILEWRAHTAPGPGISVNEEALTRREPFYQYDAPGVTARAGVDVSSYQGVVDWPAVKAAGADFAMLRVGFRGYGTGALVEDNAFAQNAADAANAGLTVGVYFYSQAVTEEEAAEEARFVVERLRGTNVSGPIAYDLEFYTADEARTDDLTGEQATQNAIAFCDVIRQAGYEPVVYMNLHWAGSMYGMEELAHLPVWLASYGPVPALDRGVTLWQYSESGVVDGIEGPVDLDLWFTKE</sequence>
<dbReference type="GO" id="GO:0009253">
    <property type="term" value="P:peptidoglycan catabolic process"/>
    <property type="evidence" value="ECO:0007669"/>
    <property type="project" value="InterPro"/>
</dbReference>
<dbReference type="GO" id="GO:0003796">
    <property type="term" value="F:lysozyme activity"/>
    <property type="evidence" value="ECO:0007669"/>
    <property type="project" value="InterPro"/>
</dbReference>
<dbReference type="PANTHER" id="PTHR34135:SF2">
    <property type="entry name" value="LYSOZYME"/>
    <property type="match status" value="1"/>
</dbReference>
<evidence type="ECO:0000313" key="3">
    <source>
        <dbReference type="Proteomes" id="UP000620327"/>
    </source>
</evidence>
<protein>
    <submittedName>
        <fullName evidence="2">Lysozyme</fullName>
    </submittedName>
</protein>
<dbReference type="EMBL" id="JACOQI010000023">
    <property type="protein sequence ID" value="MBC5771838.1"/>
    <property type="molecule type" value="Genomic_DNA"/>
</dbReference>
<gene>
    <name evidence="2" type="ORF">H8Z83_16195</name>
</gene>
<reference evidence="2" key="1">
    <citation type="submission" date="2020-08" db="EMBL/GenBank/DDBJ databases">
        <title>Genome public.</title>
        <authorList>
            <person name="Liu C."/>
            <person name="Sun Q."/>
        </authorList>
    </citation>
    <scope>NUCLEOTIDE SEQUENCE</scope>
    <source>
        <strain evidence="2">BX15</strain>
    </source>
</reference>
<organism evidence="2 3">
    <name type="scientific">Dysosmobacter segnis</name>
    <dbReference type="NCBI Taxonomy" id="2763042"/>
    <lineage>
        <taxon>Bacteria</taxon>
        <taxon>Bacillati</taxon>
        <taxon>Bacillota</taxon>
        <taxon>Clostridia</taxon>
        <taxon>Eubacteriales</taxon>
        <taxon>Oscillospiraceae</taxon>
        <taxon>Dysosmobacter</taxon>
    </lineage>
</organism>
<dbReference type="Gene3D" id="3.20.20.80">
    <property type="entry name" value="Glycosidases"/>
    <property type="match status" value="1"/>
</dbReference>
<evidence type="ECO:0000313" key="2">
    <source>
        <dbReference type="EMBL" id="MBC5771838.1"/>
    </source>
</evidence>
<dbReference type="Pfam" id="PF01183">
    <property type="entry name" value="Glyco_hydro_25"/>
    <property type="match status" value="1"/>
</dbReference>
<name>A0A923MLB6_9FIRM</name>
<evidence type="ECO:0000256" key="1">
    <source>
        <dbReference type="ARBA" id="ARBA00010646"/>
    </source>
</evidence>
<dbReference type="GO" id="GO:0016998">
    <property type="term" value="P:cell wall macromolecule catabolic process"/>
    <property type="evidence" value="ECO:0007669"/>
    <property type="project" value="InterPro"/>
</dbReference>
<proteinExistence type="inferred from homology"/>
<keyword evidence="3" id="KW-1185">Reference proteome</keyword>
<dbReference type="InterPro" id="IPR017853">
    <property type="entry name" value="GH"/>
</dbReference>
<comment type="caution">
    <text evidence="2">The sequence shown here is derived from an EMBL/GenBank/DDBJ whole genome shotgun (WGS) entry which is preliminary data.</text>
</comment>
<dbReference type="PANTHER" id="PTHR34135">
    <property type="entry name" value="LYSOZYME"/>
    <property type="match status" value="1"/>
</dbReference>